<evidence type="ECO:0000313" key="6">
    <source>
        <dbReference type="Proteomes" id="UP000216361"/>
    </source>
</evidence>
<dbReference type="Proteomes" id="UP000216361">
    <property type="component" value="Unassembled WGS sequence"/>
</dbReference>
<sequence>MPTLENRFKSWLTTPPAIPPLGTWLMAAAPATAEALGHVGFDFLVVDMEHVPIEVSDLTHLLRAVNCTAAEPVIRLAWNDQVLVKRVMDAGGRTLMFPFIQTADEARAAVAYTRYPPDGVRGVAAVHRGSAYGQTPDYLKQANAATAVIVQLETPEAILRLPEIAAVPGVDALFVGPGDLSAAMGFIGNIGHDDVQALIASAAKAAKAAGKPIGIVGPTPEMVQRFIGYGYNYAAVASDLGMMTGRARDWLGTLRGSAAPAASGPIASVY</sequence>
<dbReference type="InterPro" id="IPR050251">
    <property type="entry name" value="HpcH-HpaI_aldolase"/>
</dbReference>
<dbReference type="PANTHER" id="PTHR30502:SF0">
    <property type="entry name" value="PHOSPHOENOLPYRUVATE CARBOXYLASE FAMILY PROTEIN"/>
    <property type="match status" value="1"/>
</dbReference>
<name>A0A255XQW3_9PROT</name>
<evidence type="ECO:0000259" key="4">
    <source>
        <dbReference type="Pfam" id="PF03328"/>
    </source>
</evidence>
<evidence type="ECO:0000313" key="5">
    <source>
        <dbReference type="EMBL" id="OYQ19359.1"/>
    </source>
</evidence>
<comment type="similarity">
    <text evidence="1">Belongs to the HpcH/HpaI aldolase family.</text>
</comment>
<keyword evidence="2" id="KW-0479">Metal-binding</keyword>
<dbReference type="GO" id="GO:0016832">
    <property type="term" value="F:aldehyde-lyase activity"/>
    <property type="evidence" value="ECO:0007669"/>
    <property type="project" value="TreeGrafter"/>
</dbReference>
<feature type="domain" description="HpcH/HpaI aldolase/citrate lyase" evidence="4">
    <location>
        <begin position="22"/>
        <end position="242"/>
    </location>
</feature>
<reference evidence="5 6" key="1">
    <citation type="submission" date="2017-07" db="EMBL/GenBank/DDBJ databases">
        <title>Elstera cyanobacteriorum sp. nov., a novel bacterium isolated from cyanobacterial aggregates in a eutrophic lake.</title>
        <authorList>
            <person name="Cai H."/>
        </authorList>
    </citation>
    <scope>NUCLEOTIDE SEQUENCE [LARGE SCALE GENOMIC DNA]</scope>
    <source>
        <strain evidence="5 6">TH019</strain>
    </source>
</reference>
<dbReference type="OrthoDB" id="9802624at2"/>
<dbReference type="Pfam" id="PF03328">
    <property type="entry name" value="HpcH_HpaI"/>
    <property type="match status" value="1"/>
</dbReference>
<dbReference type="InterPro" id="IPR015813">
    <property type="entry name" value="Pyrv/PenolPyrv_kinase-like_dom"/>
</dbReference>
<evidence type="ECO:0000256" key="3">
    <source>
        <dbReference type="ARBA" id="ARBA00023239"/>
    </source>
</evidence>
<dbReference type="EMBL" id="NOXS01000031">
    <property type="protein sequence ID" value="OYQ19359.1"/>
    <property type="molecule type" value="Genomic_DNA"/>
</dbReference>
<dbReference type="RefSeq" id="WP_094408464.1">
    <property type="nucleotide sequence ID" value="NZ_BMJZ01000004.1"/>
</dbReference>
<evidence type="ECO:0000256" key="2">
    <source>
        <dbReference type="ARBA" id="ARBA00022723"/>
    </source>
</evidence>
<dbReference type="PANTHER" id="PTHR30502">
    <property type="entry name" value="2-KETO-3-DEOXY-L-RHAMNONATE ALDOLASE"/>
    <property type="match status" value="1"/>
</dbReference>
<dbReference type="AlphaFoldDB" id="A0A255XQW3"/>
<gene>
    <name evidence="5" type="ORF">CHR90_07990</name>
</gene>
<proteinExistence type="inferred from homology"/>
<dbReference type="InterPro" id="IPR005000">
    <property type="entry name" value="Aldolase/citrate-lyase_domain"/>
</dbReference>
<dbReference type="InterPro" id="IPR040442">
    <property type="entry name" value="Pyrv_kinase-like_dom_sf"/>
</dbReference>
<accession>A0A255XQW3</accession>
<dbReference type="Gene3D" id="3.20.20.60">
    <property type="entry name" value="Phosphoenolpyruvate-binding domains"/>
    <property type="match status" value="1"/>
</dbReference>
<dbReference type="GO" id="GO:0046872">
    <property type="term" value="F:metal ion binding"/>
    <property type="evidence" value="ECO:0007669"/>
    <property type="project" value="UniProtKB-KW"/>
</dbReference>
<protein>
    <submittedName>
        <fullName evidence="5">2-dehydro-3-deoxyglucarate aldolase</fullName>
    </submittedName>
</protein>
<keyword evidence="6" id="KW-1185">Reference proteome</keyword>
<organism evidence="5 6">
    <name type="scientific">Elstera cyanobacteriorum</name>
    <dbReference type="NCBI Taxonomy" id="2022747"/>
    <lineage>
        <taxon>Bacteria</taxon>
        <taxon>Pseudomonadati</taxon>
        <taxon>Pseudomonadota</taxon>
        <taxon>Alphaproteobacteria</taxon>
        <taxon>Rhodospirillales</taxon>
        <taxon>Rhodospirillaceae</taxon>
        <taxon>Elstera</taxon>
    </lineage>
</organism>
<dbReference type="GO" id="GO:0005737">
    <property type="term" value="C:cytoplasm"/>
    <property type="evidence" value="ECO:0007669"/>
    <property type="project" value="TreeGrafter"/>
</dbReference>
<keyword evidence="3" id="KW-0456">Lyase</keyword>
<evidence type="ECO:0000256" key="1">
    <source>
        <dbReference type="ARBA" id="ARBA00005568"/>
    </source>
</evidence>
<dbReference type="SUPFAM" id="SSF51621">
    <property type="entry name" value="Phosphoenolpyruvate/pyruvate domain"/>
    <property type="match status" value="1"/>
</dbReference>
<comment type="caution">
    <text evidence="5">The sequence shown here is derived from an EMBL/GenBank/DDBJ whole genome shotgun (WGS) entry which is preliminary data.</text>
</comment>